<feature type="chain" id="PRO_5026314535" description="Leucine-rich repeat-containing N-terminal plant-type domain-containing protein" evidence="1">
    <location>
        <begin position="18"/>
        <end position="273"/>
    </location>
</feature>
<protein>
    <recommendedName>
        <fullName evidence="4">Leucine-rich repeat-containing N-terminal plant-type domain-containing protein</fullName>
    </recommendedName>
</protein>
<dbReference type="VEuPathDB" id="FungiDB:AeMF1_013685"/>
<dbReference type="AlphaFoldDB" id="A0A6G0WUW5"/>
<keyword evidence="3" id="KW-1185">Reference proteome</keyword>
<dbReference type="InterPro" id="IPR032675">
    <property type="entry name" value="LRR_dom_sf"/>
</dbReference>
<dbReference type="Proteomes" id="UP000481153">
    <property type="component" value="Unassembled WGS sequence"/>
</dbReference>
<comment type="caution">
    <text evidence="2">The sequence shown here is derived from an EMBL/GenBank/DDBJ whole genome shotgun (WGS) entry which is preliminary data.</text>
</comment>
<proteinExistence type="predicted"/>
<reference evidence="2 3" key="1">
    <citation type="submission" date="2019-07" db="EMBL/GenBank/DDBJ databases">
        <title>Genomics analysis of Aphanomyces spp. identifies a new class of oomycete effector associated with host adaptation.</title>
        <authorList>
            <person name="Gaulin E."/>
        </authorList>
    </citation>
    <scope>NUCLEOTIDE SEQUENCE [LARGE SCALE GENOMIC DNA]</scope>
    <source>
        <strain evidence="2 3">ATCC 201684</strain>
    </source>
</reference>
<evidence type="ECO:0000313" key="3">
    <source>
        <dbReference type="Proteomes" id="UP000481153"/>
    </source>
</evidence>
<dbReference type="SUPFAM" id="SSF52058">
    <property type="entry name" value="L domain-like"/>
    <property type="match status" value="1"/>
</dbReference>
<gene>
    <name evidence="2" type="ORF">Ae201684_011381</name>
</gene>
<organism evidence="2 3">
    <name type="scientific">Aphanomyces euteiches</name>
    <dbReference type="NCBI Taxonomy" id="100861"/>
    <lineage>
        <taxon>Eukaryota</taxon>
        <taxon>Sar</taxon>
        <taxon>Stramenopiles</taxon>
        <taxon>Oomycota</taxon>
        <taxon>Saprolegniomycetes</taxon>
        <taxon>Saprolegniales</taxon>
        <taxon>Verrucalvaceae</taxon>
        <taxon>Aphanomyces</taxon>
    </lineage>
</organism>
<evidence type="ECO:0008006" key="4">
    <source>
        <dbReference type="Google" id="ProtNLM"/>
    </source>
</evidence>
<dbReference type="EMBL" id="VJMJ01000144">
    <property type="protein sequence ID" value="KAF0731318.1"/>
    <property type="molecule type" value="Genomic_DNA"/>
</dbReference>
<evidence type="ECO:0000313" key="2">
    <source>
        <dbReference type="EMBL" id="KAF0731318.1"/>
    </source>
</evidence>
<name>A0A6G0WUW5_9STRA</name>
<accession>A0A6G0WUW5</accession>
<dbReference type="Gene3D" id="3.80.10.10">
    <property type="entry name" value="Ribonuclease Inhibitor"/>
    <property type="match status" value="1"/>
</dbReference>
<sequence length="273" mass="29573">MKIASSLLLSFIAVTNAAISLTTCTSLQGVAIPCLNDTTKGNLTNLESSTNQTYNFSNLNITAIQDLPPDAKYVDLSYNQISEISRGLPFTLSFLNLSHNALLGNWTKTPLEVSTLDVSYNEGGLPWISDNMTWPKFLSKVARFVFRGNQLATLRALDVSDNPKLVIRGDNNAIQFINNTINMTADAISYDDTLKACGNVAEKVVKLNYTPLLPHSTQGEARHGPPPPDKQFSVCLLNFTDMGYTPPTSAAAIESVEGIAVGLISLAVFFLGH</sequence>
<keyword evidence="1" id="KW-0732">Signal</keyword>
<feature type="signal peptide" evidence="1">
    <location>
        <begin position="1"/>
        <end position="17"/>
    </location>
</feature>
<evidence type="ECO:0000256" key="1">
    <source>
        <dbReference type="SAM" id="SignalP"/>
    </source>
</evidence>